<feature type="transmembrane region" description="Helical" evidence="6">
    <location>
        <begin position="40"/>
        <end position="57"/>
    </location>
</feature>
<feature type="transmembrane region" description="Helical" evidence="6">
    <location>
        <begin position="97"/>
        <end position="116"/>
    </location>
</feature>
<keyword evidence="8" id="KW-1185">Reference proteome</keyword>
<feature type="transmembrane region" description="Helical" evidence="6">
    <location>
        <begin position="384"/>
        <end position="410"/>
    </location>
</feature>
<feature type="transmembrane region" description="Helical" evidence="6">
    <location>
        <begin position="549"/>
        <end position="576"/>
    </location>
</feature>
<evidence type="ECO:0000313" key="8">
    <source>
        <dbReference type="Proteomes" id="UP001589789"/>
    </source>
</evidence>
<feature type="transmembrane region" description="Helical" evidence="6">
    <location>
        <begin position="63"/>
        <end position="85"/>
    </location>
</feature>
<comment type="caution">
    <text evidence="7">The sequence shown here is derived from an EMBL/GenBank/DDBJ whole genome shotgun (WGS) entry which is preliminary data.</text>
</comment>
<evidence type="ECO:0000313" key="7">
    <source>
        <dbReference type="EMBL" id="MFC0385190.1"/>
    </source>
</evidence>
<reference evidence="7 8" key="1">
    <citation type="submission" date="2024-09" db="EMBL/GenBank/DDBJ databases">
        <authorList>
            <person name="Sun Q."/>
            <person name="Mori K."/>
        </authorList>
    </citation>
    <scope>NUCLEOTIDE SEQUENCE [LARGE SCALE GENOMIC DNA]</scope>
    <source>
        <strain evidence="7 8">CCM 7468</strain>
    </source>
</reference>
<feature type="transmembrane region" description="Helical" evidence="6">
    <location>
        <begin position="310"/>
        <end position="329"/>
    </location>
</feature>
<protein>
    <submittedName>
        <fullName evidence="7">ABC transporter permease</fullName>
    </submittedName>
</protein>
<evidence type="ECO:0000256" key="5">
    <source>
        <dbReference type="ARBA" id="ARBA00023136"/>
    </source>
</evidence>
<dbReference type="PANTHER" id="PTHR30482:SF10">
    <property type="entry name" value="HIGH-AFFINITY BRANCHED-CHAIN AMINO ACID TRANSPORT PROTEIN BRAE"/>
    <property type="match status" value="1"/>
</dbReference>
<keyword evidence="4 6" id="KW-1133">Transmembrane helix</keyword>
<proteinExistence type="predicted"/>
<comment type="subcellular location">
    <subcellularLocation>
        <location evidence="1">Cell membrane</location>
        <topology evidence="1">Multi-pass membrane protein</topology>
    </subcellularLocation>
</comment>
<dbReference type="CDD" id="cd06582">
    <property type="entry name" value="TM_PBP1_LivH_like"/>
    <property type="match status" value="1"/>
</dbReference>
<dbReference type="InterPro" id="IPR001851">
    <property type="entry name" value="ABC_transp_permease"/>
</dbReference>
<keyword evidence="2" id="KW-1003">Cell membrane</keyword>
<keyword evidence="5 6" id="KW-0472">Membrane</keyword>
<feature type="transmembrane region" description="Helical" evidence="6">
    <location>
        <begin position="6"/>
        <end position="28"/>
    </location>
</feature>
<dbReference type="PANTHER" id="PTHR30482">
    <property type="entry name" value="HIGH-AFFINITY BRANCHED-CHAIN AMINO ACID TRANSPORT SYSTEM PERMEASE"/>
    <property type="match status" value="1"/>
</dbReference>
<dbReference type="EMBL" id="JBHLVZ010000003">
    <property type="protein sequence ID" value="MFC0385190.1"/>
    <property type="molecule type" value="Genomic_DNA"/>
</dbReference>
<dbReference type="InterPro" id="IPR043428">
    <property type="entry name" value="LivM-like"/>
</dbReference>
<feature type="transmembrane region" description="Helical" evidence="6">
    <location>
        <begin position="465"/>
        <end position="484"/>
    </location>
</feature>
<evidence type="ECO:0000256" key="2">
    <source>
        <dbReference type="ARBA" id="ARBA00022475"/>
    </source>
</evidence>
<dbReference type="Pfam" id="PF02653">
    <property type="entry name" value="BPD_transp_2"/>
    <property type="match status" value="2"/>
</dbReference>
<organism evidence="7 8">
    <name type="scientific">Muricoccus vinaceus</name>
    <dbReference type="NCBI Taxonomy" id="424704"/>
    <lineage>
        <taxon>Bacteria</taxon>
        <taxon>Pseudomonadati</taxon>
        <taxon>Pseudomonadota</taxon>
        <taxon>Alphaproteobacteria</taxon>
        <taxon>Acetobacterales</taxon>
        <taxon>Roseomonadaceae</taxon>
        <taxon>Muricoccus</taxon>
    </lineage>
</organism>
<feature type="transmembrane region" description="Helical" evidence="6">
    <location>
        <begin position="514"/>
        <end position="537"/>
    </location>
</feature>
<keyword evidence="3 6" id="KW-0812">Transmembrane</keyword>
<feature type="transmembrane region" description="Helical" evidence="6">
    <location>
        <begin position="417"/>
        <end position="437"/>
    </location>
</feature>
<feature type="transmembrane region" description="Helical" evidence="6">
    <location>
        <begin position="190"/>
        <end position="212"/>
    </location>
</feature>
<evidence type="ECO:0000256" key="3">
    <source>
        <dbReference type="ARBA" id="ARBA00022692"/>
    </source>
</evidence>
<feature type="transmembrane region" description="Helical" evidence="6">
    <location>
        <begin position="341"/>
        <end position="364"/>
    </location>
</feature>
<feature type="transmembrane region" description="Helical" evidence="6">
    <location>
        <begin position="224"/>
        <end position="251"/>
    </location>
</feature>
<dbReference type="CDD" id="cd06581">
    <property type="entry name" value="TM_PBP1_LivM_like"/>
    <property type="match status" value="1"/>
</dbReference>
<feature type="transmembrane region" description="Helical" evidence="6">
    <location>
        <begin position="258"/>
        <end position="278"/>
    </location>
</feature>
<dbReference type="RefSeq" id="WP_377049345.1">
    <property type="nucleotide sequence ID" value="NZ_JBHLVZ010000003.1"/>
</dbReference>
<dbReference type="Proteomes" id="UP001589789">
    <property type="component" value="Unassembled WGS sequence"/>
</dbReference>
<evidence type="ECO:0000256" key="4">
    <source>
        <dbReference type="ARBA" id="ARBA00022989"/>
    </source>
</evidence>
<gene>
    <name evidence="7" type="ORF">ACFFIC_06450</name>
</gene>
<feature type="transmembrane region" description="Helical" evidence="6">
    <location>
        <begin position="142"/>
        <end position="160"/>
    </location>
</feature>
<sequence>MSTFLQILIGGLLQGSVFAMIALGFSLVYRVTGIVNLSQGAFCVLGAMAMYFLQTVLDLPVPLALAGAALVTVGVVVLLGSFTLLPAISTLPPSSTLMLTAGLLIFFEGLVLVLWGSQPYAMPPFSGEAPVVVAGLRVPSQGLWVLGTCVVMTGVLWYLLQRTRTGRALRACAENGTAARLMGIDVPRMMLLSLAIAALIGAVTGVMIAPIASMQFDTASFYTTFGFIAVAIGGIGSFVGAVAGGLVLGVATQLAAGYLSEIFSTTLALVLLLAVLVLRPSGMFSVGRPQRTDVRVDQHAHRSLVRFDSAASVTLGLMLLALLAAAPFLPLPPGMMESLSITLIVFIAVLGLDVLMGFAGQVSLGQSGFMAIGGYAAAILSATYGWSPIFSILAALLLSGICAMVLALVTMQLRGHYLALATLAFALLIDSLAIGLVDLTGGPSGFVGIPILEVGPLAFDTPQRMYYLVLAAVVLLVLLLAGGLRSGFGRALMSVRADQSASAALGMRVGHIKVTAMVLSALLGSLAGSLYAFQFQFLSPDMVSTMRSFQLIAMLVLGGEATLVGGLLGVAMLTLLPTLFQPLATYRLLAEGALLVLAFRFLPEGIYGRLVMLAGWMRPISSLPRPLATRETTETRV</sequence>
<evidence type="ECO:0000256" key="6">
    <source>
        <dbReference type="SAM" id="Phobius"/>
    </source>
</evidence>
<evidence type="ECO:0000256" key="1">
    <source>
        <dbReference type="ARBA" id="ARBA00004651"/>
    </source>
</evidence>
<name>A0ABV6INJ7_9PROT</name>
<accession>A0ABV6INJ7</accession>